<evidence type="ECO:0000313" key="3">
    <source>
        <dbReference type="Proteomes" id="UP000232875"/>
    </source>
</evidence>
<dbReference type="SUPFAM" id="SSF48371">
    <property type="entry name" value="ARM repeat"/>
    <property type="match status" value="1"/>
</dbReference>
<organism evidence="2 3">
    <name type="scientific">Malassezia vespertilionis</name>
    <dbReference type="NCBI Taxonomy" id="2020962"/>
    <lineage>
        <taxon>Eukaryota</taxon>
        <taxon>Fungi</taxon>
        <taxon>Dikarya</taxon>
        <taxon>Basidiomycota</taxon>
        <taxon>Ustilaginomycotina</taxon>
        <taxon>Malasseziomycetes</taxon>
        <taxon>Malasseziales</taxon>
        <taxon>Malasseziaceae</taxon>
        <taxon>Malassezia</taxon>
    </lineage>
</organism>
<dbReference type="GO" id="GO:0043539">
    <property type="term" value="F:protein serine/threonine kinase activator activity"/>
    <property type="evidence" value="ECO:0007669"/>
    <property type="project" value="TreeGrafter"/>
</dbReference>
<evidence type="ECO:0008006" key="4">
    <source>
        <dbReference type="Google" id="ProtNLM"/>
    </source>
</evidence>
<dbReference type="STRING" id="2020962.A0A2N1JGF2"/>
<comment type="similarity">
    <text evidence="1">Belongs to the Mo25 family.</text>
</comment>
<accession>A0A2N1JGF2</accession>
<dbReference type="Pfam" id="PF08569">
    <property type="entry name" value="Mo25"/>
    <property type="match status" value="1"/>
</dbReference>
<dbReference type="PANTHER" id="PTHR10182">
    <property type="entry name" value="CALCIUM-BINDING PROTEIN 39-RELATED"/>
    <property type="match status" value="1"/>
</dbReference>
<evidence type="ECO:0000256" key="1">
    <source>
        <dbReference type="ARBA" id="ARBA00011012"/>
    </source>
</evidence>
<proteinExistence type="inferred from homology"/>
<dbReference type="AlphaFoldDB" id="A0A2N1JGF2"/>
<dbReference type="PANTHER" id="PTHR10182:SF3">
    <property type="entry name" value="PROTEIN MO25"/>
    <property type="match status" value="1"/>
</dbReference>
<dbReference type="InterPro" id="IPR013878">
    <property type="entry name" value="Mo25"/>
</dbReference>
<reference evidence="2 3" key="1">
    <citation type="submission" date="2017-10" db="EMBL/GenBank/DDBJ databases">
        <title>A novel species of cold-tolerant Malassezia isolated from bats.</title>
        <authorList>
            <person name="Lorch J.M."/>
            <person name="Palmer J.M."/>
            <person name="Vanderwolf K.J."/>
            <person name="Schmidt K.Z."/>
            <person name="Verant M.L."/>
            <person name="Weller T.J."/>
            <person name="Blehert D.S."/>
        </authorList>
    </citation>
    <scope>NUCLEOTIDE SEQUENCE [LARGE SCALE GENOMIC DNA]</scope>
    <source>
        <strain evidence="2 3">NWHC:44797-103</strain>
    </source>
</reference>
<sequence>MNFLFKPKQRTPDELARAVRDATIRLGVFVDSNGLLYLGEAGAESRRKVGEVLFMLLQQMKLILYGEGDNDPLPECIAQLAQEVYQSHLMQYLLIVMPRLEFEARKDVVQITSALLQRNIGTRLPTVEYLSSNPVIVLLALRGYENQEISLNTGMILHEMLQHEVLAKIVLYSDDFYRFPLYIESSSFGVSCDAFSNFRETLVRHKAMTAEYLEQEYTRFFEMYTQLPASPNYVTRRQSLKLLGELLVARAHYTIMIRFVSDEQNLKLIMNLLRDKSKNIQFEAFHVFKVFVANPKKTAAVEGILRQNRSRLLAFLNEFLRDRTDETFVDERQYVIQIISALPPPKGK</sequence>
<keyword evidence="3" id="KW-1185">Reference proteome</keyword>
<dbReference type="EMBL" id="KZ454987">
    <property type="protein sequence ID" value="PKI85631.1"/>
    <property type="molecule type" value="Genomic_DNA"/>
</dbReference>
<protein>
    <recommendedName>
        <fullName evidence="4">Hym1p</fullName>
    </recommendedName>
</protein>
<gene>
    <name evidence="2" type="ORF">MVES_000671</name>
</gene>
<dbReference type="InterPro" id="IPR011989">
    <property type="entry name" value="ARM-like"/>
</dbReference>
<dbReference type="Gene3D" id="1.25.10.10">
    <property type="entry name" value="Leucine-rich Repeat Variant"/>
    <property type="match status" value="1"/>
</dbReference>
<evidence type="ECO:0000313" key="2">
    <source>
        <dbReference type="EMBL" id="PKI85631.1"/>
    </source>
</evidence>
<name>A0A2N1JGF2_9BASI</name>
<dbReference type="OrthoDB" id="609103at2759"/>
<dbReference type="Proteomes" id="UP000232875">
    <property type="component" value="Unassembled WGS sequence"/>
</dbReference>
<dbReference type="InterPro" id="IPR016024">
    <property type="entry name" value="ARM-type_fold"/>
</dbReference>
<dbReference type="GO" id="GO:0035556">
    <property type="term" value="P:intracellular signal transduction"/>
    <property type="evidence" value="ECO:0007669"/>
    <property type="project" value="TreeGrafter"/>
</dbReference>